<evidence type="ECO:0000256" key="1">
    <source>
        <dbReference type="SAM" id="Phobius"/>
    </source>
</evidence>
<keyword evidence="1" id="KW-0472">Membrane</keyword>
<reference evidence="2 3" key="1">
    <citation type="submission" date="2024-04" db="EMBL/GenBank/DDBJ databases">
        <title>genome sequences of Mucor flavus KT1a and Helicostylum pulchrum KT1b strains isolated from the surface of a dry-aged beef.</title>
        <authorList>
            <person name="Toyotome T."/>
            <person name="Hosono M."/>
            <person name="Torimaru M."/>
            <person name="Fukuda K."/>
            <person name="Mikami N."/>
        </authorList>
    </citation>
    <scope>NUCLEOTIDE SEQUENCE [LARGE SCALE GENOMIC DNA]</scope>
    <source>
        <strain evidence="2 3">KT1a</strain>
    </source>
</reference>
<feature type="transmembrane region" description="Helical" evidence="1">
    <location>
        <begin position="136"/>
        <end position="159"/>
    </location>
</feature>
<proteinExistence type="predicted"/>
<dbReference type="InterPro" id="IPR013248">
    <property type="entry name" value="Psh3/Shr3"/>
</dbReference>
<feature type="transmembrane region" description="Helical" evidence="1">
    <location>
        <begin position="91"/>
        <end position="109"/>
    </location>
</feature>
<dbReference type="Pfam" id="PF08229">
    <property type="entry name" value="SHR3_chaperone"/>
    <property type="match status" value="1"/>
</dbReference>
<feature type="transmembrane region" description="Helical" evidence="1">
    <location>
        <begin position="63"/>
        <end position="84"/>
    </location>
</feature>
<evidence type="ECO:0000313" key="2">
    <source>
        <dbReference type="EMBL" id="GAA5817502.1"/>
    </source>
</evidence>
<dbReference type="Proteomes" id="UP001473302">
    <property type="component" value="Unassembled WGS sequence"/>
</dbReference>
<protein>
    <recommendedName>
        <fullName evidence="4">ER membrane protein SH3</fullName>
    </recommendedName>
</protein>
<dbReference type="SMART" id="SM00786">
    <property type="entry name" value="SHR3_chaperone"/>
    <property type="match status" value="1"/>
</dbReference>
<keyword evidence="1" id="KW-0812">Transmembrane</keyword>
<gene>
    <name evidence="2" type="ORF">MFLAVUS_011050</name>
</gene>
<dbReference type="PANTHER" id="PTHR28228:SF1">
    <property type="entry name" value="SECRETORY COMPONENT PROTEIN SHR3"/>
    <property type="match status" value="1"/>
</dbReference>
<keyword evidence="3" id="KW-1185">Reference proteome</keyword>
<comment type="caution">
    <text evidence="2">The sequence shown here is derived from an EMBL/GenBank/DDBJ whole genome shotgun (WGS) entry which is preliminary data.</text>
</comment>
<evidence type="ECO:0008006" key="4">
    <source>
        <dbReference type="Google" id="ProtNLM"/>
    </source>
</evidence>
<accession>A0ABP9ZEF5</accession>
<sequence length="188" mass="20541">MSGEHMQSLKVVLILCSCFFAFGTVWSDWSFDYYFLWAKLSEHPNAVSRATQYYMNQFDAPDIIKYIPLVNLLIAAVGLSAGLANMTDGNILFDGASLVLLLFALSTYATSVKPALKNISETDVVADLILNLKNIAAAHCIMTLAITGIIGLQVTHFYLNKRADSAELAEAEAEAEAAAKKPENKKTK</sequence>
<organism evidence="2 3">
    <name type="scientific">Mucor flavus</name>
    <dbReference type="NCBI Taxonomy" id="439312"/>
    <lineage>
        <taxon>Eukaryota</taxon>
        <taxon>Fungi</taxon>
        <taxon>Fungi incertae sedis</taxon>
        <taxon>Mucoromycota</taxon>
        <taxon>Mucoromycotina</taxon>
        <taxon>Mucoromycetes</taxon>
        <taxon>Mucorales</taxon>
        <taxon>Mucorineae</taxon>
        <taxon>Mucoraceae</taxon>
        <taxon>Mucor</taxon>
    </lineage>
</organism>
<dbReference type="EMBL" id="BAABUK010000043">
    <property type="protein sequence ID" value="GAA5817502.1"/>
    <property type="molecule type" value="Genomic_DNA"/>
</dbReference>
<evidence type="ECO:0000313" key="3">
    <source>
        <dbReference type="Proteomes" id="UP001473302"/>
    </source>
</evidence>
<keyword evidence="1" id="KW-1133">Transmembrane helix</keyword>
<dbReference type="PANTHER" id="PTHR28228">
    <property type="entry name" value="SECRETORY COMPONENT PROTEIN SHR3"/>
    <property type="match status" value="1"/>
</dbReference>
<name>A0ABP9ZEF5_9FUNG</name>